<sequence length="387" mass="41467">MPATIGEELFIGEQVAYWRKRRGKTQRALAGLAGLSQPYLSQIERGERPVDRRATLVALAGALSLSVSELTGQPGDPTAPAKATAAASVPAIREALIRREVGEIRPPSGSVERLMEAGGAYDFATAAPMLPALLGGLNGPDLVQVCHVAVFTLKHLGYPDLARDAARLAVLGAEAVQDPAWIGVAEFIRILSLPPELSTVPTTRAQRMADDLQAGTVDPQVRQVYGMLHLYAALRSAVDRRPDDALEHLREAQDAADSLGEPENLGLARFAFGPTNVGIWRLAVQLELGEPALAIEGAASVVPERIPLAIRQAPFYLDLGQALVSQGRDDEAVAAFLRAEAIAPQFIRLRPTIRDSIAVVMRRTRKNAIGKPMRRAAAIVGLEHQIA</sequence>
<keyword evidence="3" id="KW-0804">Transcription</keyword>
<evidence type="ECO:0000256" key="3">
    <source>
        <dbReference type="ARBA" id="ARBA00023163"/>
    </source>
</evidence>
<protein>
    <submittedName>
        <fullName evidence="6">Helix-turn-helix transcriptional regulator</fullName>
    </submittedName>
</protein>
<dbReference type="InterPro" id="IPR011990">
    <property type="entry name" value="TPR-like_helical_dom_sf"/>
</dbReference>
<dbReference type="PANTHER" id="PTHR46797">
    <property type="entry name" value="HTH-TYPE TRANSCRIPTIONAL REGULATOR"/>
    <property type="match status" value="1"/>
</dbReference>
<name>A0ABS0GU37_9ACTN</name>
<dbReference type="InterPro" id="IPR010982">
    <property type="entry name" value="Lambda_DNA-bd_dom_sf"/>
</dbReference>
<evidence type="ECO:0000259" key="5">
    <source>
        <dbReference type="PROSITE" id="PS50943"/>
    </source>
</evidence>
<gene>
    <name evidence="6" type="ORF">I0C86_12210</name>
</gene>
<dbReference type="SUPFAM" id="SSF47413">
    <property type="entry name" value="lambda repressor-like DNA-binding domains"/>
    <property type="match status" value="1"/>
</dbReference>
<accession>A0ABS0GU37</accession>
<dbReference type="CDD" id="cd00093">
    <property type="entry name" value="HTH_XRE"/>
    <property type="match status" value="1"/>
</dbReference>
<dbReference type="PANTHER" id="PTHR46797:SF23">
    <property type="entry name" value="HTH-TYPE TRANSCRIPTIONAL REGULATOR SUTR"/>
    <property type="match status" value="1"/>
</dbReference>
<evidence type="ECO:0000256" key="1">
    <source>
        <dbReference type="ARBA" id="ARBA00023015"/>
    </source>
</evidence>
<dbReference type="InterPro" id="IPR001387">
    <property type="entry name" value="Cro/C1-type_HTH"/>
</dbReference>
<keyword evidence="1" id="KW-0805">Transcription regulation</keyword>
<feature type="domain" description="HTH cro/C1-type" evidence="5">
    <location>
        <begin position="15"/>
        <end position="70"/>
    </location>
</feature>
<feature type="repeat" description="TPR" evidence="4">
    <location>
        <begin position="313"/>
        <end position="346"/>
    </location>
</feature>
<dbReference type="PROSITE" id="PS50005">
    <property type="entry name" value="TPR"/>
    <property type="match status" value="1"/>
</dbReference>
<dbReference type="InterPro" id="IPR019734">
    <property type="entry name" value="TPR_rpt"/>
</dbReference>
<dbReference type="SUPFAM" id="SSF48452">
    <property type="entry name" value="TPR-like"/>
    <property type="match status" value="1"/>
</dbReference>
<evidence type="ECO:0000256" key="4">
    <source>
        <dbReference type="PROSITE-ProRule" id="PRU00339"/>
    </source>
</evidence>
<organism evidence="6 7">
    <name type="scientific">Plantactinospora alkalitolerans</name>
    <dbReference type="NCBI Taxonomy" id="2789879"/>
    <lineage>
        <taxon>Bacteria</taxon>
        <taxon>Bacillati</taxon>
        <taxon>Actinomycetota</taxon>
        <taxon>Actinomycetes</taxon>
        <taxon>Micromonosporales</taxon>
        <taxon>Micromonosporaceae</taxon>
        <taxon>Plantactinospora</taxon>
    </lineage>
</organism>
<dbReference type="InterPro" id="IPR050807">
    <property type="entry name" value="TransReg_Diox_bact_type"/>
</dbReference>
<dbReference type="Gene3D" id="1.10.260.40">
    <property type="entry name" value="lambda repressor-like DNA-binding domains"/>
    <property type="match status" value="1"/>
</dbReference>
<dbReference type="Gene3D" id="1.25.40.10">
    <property type="entry name" value="Tetratricopeptide repeat domain"/>
    <property type="match status" value="1"/>
</dbReference>
<evidence type="ECO:0000256" key="2">
    <source>
        <dbReference type="ARBA" id="ARBA00023125"/>
    </source>
</evidence>
<evidence type="ECO:0000313" key="7">
    <source>
        <dbReference type="Proteomes" id="UP000638560"/>
    </source>
</evidence>
<dbReference type="RefSeq" id="WP_196201337.1">
    <property type="nucleotide sequence ID" value="NZ_JADPUN010000130.1"/>
</dbReference>
<keyword evidence="2" id="KW-0238">DNA-binding</keyword>
<dbReference type="SMART" id="SM00530">
    <property type="entry name" value="HTH_XRE"/>
    <property type="match status" value="1"/>
</dbReference>
<dbReference type="PROSITE" id="PS50943">
    <property type="entry name" value="HTH_CROC1"/>
    <property type="match status" value="1"/>
</dbReference>
<dbReference type="Proteomes" id="UP000638560">
    <property type="component" value="Unassembled WGS sequence"/>
</dbReference>
<keyword evidence="7" id="KW-1185">Reference proteome</keyword>
<reference evidence="6 7" key="1">
    <citation type="submission" date="2020-11" db="EMBL/GenBank/DDBJ databases">
        <title>A novel isolate from a Black sea contaminated sediment with potential to produce alkanes: Plantactinospora alkalitolerans sp. nov.</title>
        <authorList>
            <person name="Carro L."/>
            <person name="Veyisoglu A."/>
            <person name="Guven K."/>
            <person name="Schumann P."/>
            <person name="Klenk H.-P."/>
            <person name="Sahin N."/>
        </authorList>
    </citation>
    <scope>NUCLEOTIDE SEQUENCE [LARGE SCALE GENOMIC DNA]</scope>
    <source>
        <strain evidence="6 7">S1510</strain>
    </source>
</reference>
<evidence type="ECO:0000313" key="6">
    <source>
        <dbReference type="EMBL" id="MBF9129715.1"/>
    </source>
</evidence>
<proteinExistence type="predicted"/>
<keyword evidence="4" id="KW-0802">TPR repeat</keyword>
<comment type="caution">
    <text evidence="6">The sequence shown here is derived from an EMBL/GenBank/DDBJ whole genome shotgun (WGS) entry which is preliminary data.</text>
</comment>
<dbReference type="EMBL" id="JADPUN010000130">
    <property type="protein sequence ID" value="MBF9129715.1"/>
    <property type="molecule type" value="Genomic_DNA"/>
</dbReference>
<dbReference type="Pfam" id="PF13560">
    <property type="entry name" value="HTH_31"/>
    <property type="match status" value="1"/>
</dbReference>